<name>S9S6D2_9RHOB</name>
<feature type="region of interest" description="Disordered" evidence="1">
    <location>
        <begin position="1"/>
        <end position="46"/>
    </location>
</feature>
<protein>
    <submittedName>
        <fullName evidence="2">Uncharacterized protein</fullName>
    </submittedName>
</protein>
<evidence type="ECO:0000313" key="2">
    <source>
        <dbReference type="EMBL" id="EPX85755.1"/>
    </source>
</evidence>
<gene>
    <name evidence="2" type="ORF">ruthe_01684</name>
</gene>
<organism evidence="2 3">
    <name type="scientific">Rubellimicrobium thermophilum DSM 16684</name>
    <dbReference type="NCBI Taxonomy" id="1123069"/>
    <lineage>
        <taxon>Bacteria</taxon>
        <taxon>Pseudomonadati</taxon>
        <taxon>Pseudomonadota</taxon>
        <taxon>Alphaproteobacteria</taxon>
        <taxon>Rhodobacterales</taxon>
        <taxon>Roseobacteraceae</taxon>
        <taxon>Rubellimicrobium</taxon>
    </lineage>
</organism>
<evidence type="ECO:0000256" key="1">
    <source>
        <dbReference type="SAM" id="MobiDB-lite"/>
    </source>
</evidence>
<keyword evidence="3" id="KW-1185">Reference proteome</keyword>
<dbReference type="EMBL" id="AOLV01000013">
    <property type="protein sequence ID" value="EPX85755.1"/>
    <property type="molecule type" value="Genomic_DNA"/>
</dbReference>
<evidence type="ECO:0000313" key="3">
    <source>
        <dbReference type="Proteomes" id="UP000015346"/>
    </source>
</evidence>
<reference evidence="2 3" key="1">
    <citation type="journal article" date="2013" name="Stand. Genomic Sci.">
        <title>Genome sequence of the reddish-pigmented Rubellimicrobium thermophilum type strain (DSM 16684(T)), a member of the Roseobacter clade.</title>
        <authorList>
            <person name="Fiebig A."/>
            <person name="Riedel T."/>
            <person name="Gronow S."/>
            <person name="Petersen J."/>
            <person name="Klenk H.P."/>
            <person name="Goker M."/>
        </authorList>
    </citation>
    <scope>NUCLEOTIDE SEQUENCE [LARGE SCALE GENOMIC DNA]</scope>
    <source>
        <strain evidence="2 3">DSM 16684</strain>
    </source>
</reference>
<accession>S9S6D2</accession>
<dbReference type="Proteomes" id="UP000015346">
    <property type="component" value="Unassembled WGS sequence"/>
</dbReference>
<comment type="caution">
    <text evidence="2">The sequence shown here is derived from an EMBL/GenBank/DDBJ whole genome shotgun (WGS) entry which is preliminary data.</text>
</comment>
<proteinExistence type="predicted"/>
<sequence length="132" mass="13231">MSDPTAAGASPQATEAAAPDEDPPGRRSASGQPGGVAVTGLKPRPEKAISVMWVLPRQTVPAALARASTAASCSGTRPAMKDVPASVAVPALSNRSFQDSGTPSSGPRRVPARARPRAASASARARPGVVRA</sequence>
<feature type="region of interest" description="Disordered" evidence="1">
    <location>
        <begin position="91"/>
        <end position="132"/>
    </location>
</feature>
<feature type="compositionally biased region" description="Polar residues" evidence="1">
    <location>
        <begin position="93"/>
        <end position="102"/>
    </location>
</feature>
<dbReference type="HOGENOM" id="CLU_1915562_0_0_5"/>
<dbReference type="STRING" id="1123069.ruthe_01684"/>
<feature type="compositionally biased region" description="Low complexity" evidence="1">
    <location>
        <begin position="117"/>
        <end position="132"/>
    </location>
</feature>
<dbReference type="AlphaFoldDB" id="S9S6D2"/>